<dbReference type="GO" id="GO:0000246">
    <property type="term" value="F:Delta24(24-1) sterol reductase activity"/>
    <property type="evidence" value="ECO:0007669"/>
    <property type="project" value="TreeGrafter"/>
</dbReference>
<comment type="subcellular location">
    <subcellularLocation>
        <location evidence="1">Membrane</location>
        <topology evidence="1">Single-pass membrane protein</topology>
    </subcellularLocation>
</comment>
<dbReference type="GO" id="GO:0071949">
    <property type="term" value="F:FAD binding"/>
    <property type="evidence" value="ECO:0007669"/>
    <property type="project" value="InterPro"/>
</dbReference>
<dbReference type="InterPro" id="IPR016169">
    <property type="entry name" value="FAD-bd_PCMH_sub2"/>
</dbReference>
<comment type="caution">
    <text evidence="9">The sequence shown here is derived from an EMBL/GenBank/DDBJ whole genome shotgun (WGS) entry which is preliminary data.</text>
</comment>
<reference evidence="9 10" key="3">
    <citation type="journal article" date="2015" name="Genome Announc.">
        <title>Draft Genome Sequence of the Archiascomycetous Yeast Saitoella complicata.</title>
        <authorList>
            <person name="Yamauchi K."/>
            <person name="Kondo S."/>
            <person name="Hamamoto M."/>
            <person name="Takahashi Y."/>
            <person name="Ogura Y."/>
            <person name="Hayashi T."/>
            <person name="Nishida H."/>
        </authorList>
    </citation>
    <scope>NUCLEOTIDE SEQUENCE [LARGE SCALE GENOMIC DNA]</scope>
    <source>
        <strain evidence="9 10">NRRL Y-17804</strain>
    </source>
</reference>
<protein>
    <recommendedName>
        <fullName evidence="2">Delta(24)-sterol reductase</fullName>
        <ecNumber evidence="2">1.3.1.72</ecNumber>
    </recommendedName>
</protein>
<reference evidence="9 10" key="1">
    <citation type="journal article" date="2011" name="J. Gen. Appl. Microbiol.">
        <title>Draft genome sequencing of the enigmatic yeast Saitoella complicata.</title>
        <authorList>
            <person name="Nishida H."/>
            <person name="Hamamoto M."/>
            <person name="Sugiyama J."/>
        </authorList>
    </citation>
    <scope>NUCLEOTIDE SEQUENCE [LARGE SCALE GENOMIC DNA]</scope>
    <source>
        <strain evidence="9 10">NRRL Y-17804</strain>
    </source>
</reference>
<evidence type="ECO:0000256" key="5">
    <source>
        <dbReference type="ARBA" id="ARBA00023002"/>
    </source>
</evidence>
<dbReference type="GO" id="GO:0008202">
    <property type="term" value="P:steroid metabolic process"/>
    <property type="evidence" value="ECO:0007669"/>
    <property type="project" value="TreeGrafter"/>
</dbReference>
<keyword evidence="6" id="KW-0472">Membrane</keyword>
<dbReference type="OMA" id="RATIPMN"/>
<dbReference type="InterPro" id="IPR040165">
    <property type="entry name" value="Diminuto-like"/>
</dbReference>
<dbReference type="Gene3D" id="3.30.43.10">
    <property type="entry name" value="Uridine Diphospho-n-acetylenolpyruvylglucosamine Reductase, domain 2"/>
    <property type="match status" value="1"/>
</dbReference>
<dbReference type="InterPro" id="IPR036318">
    <property type="entry name" value="FAD-bd_PCMH-like_sf"/>
</dbReference>
<dbReference type="InterPro" id="IPR006094">
    <property type="entry name" value="Oxid_FAD_bind_N"/>
</dbReference>
<reference evidence="9 10" key="2">
    <citation type="journal article" date="2014" name="J. Gen. Appl. Microbiol.">
        <title>The early diverging ascomycetous budding yeast Saitoella complicata has three histone deacetylases belonging to the Clr6, Hos2, and Rpd3 lineages.</title>
        <authorList>
            <person name="Nishida H."/>
            <person name="Matsumoto T."/>
            <person name="Kondo S."/>
            <person name="Hamamoto M."/>
            <person name="Yoshikawa H."/>
        </authorList>
    </citation>
    <scope>NUCLEOTIDE SEQUENCE [LARGE SCALE GENOMIC DNA]</scope>
    <source>
        <strain evidence="9 10">NRRL Y-17804</strain>
    </source>
</reference>
<accession>A0A0E9NJS3</accession>
<dbReference type="InterPro" id="IPR016167">
    <property type="entry name" value="FAD-bd_PCMH_sub1"/>
</dbReference>
<dbReference type="InterPro" id="IPR016166">
    <property type="entry name" value="FAD-bd_PCMH"/>
</dbReference>
<name>A0A0E9NJS3_SAICN</name>
<evidence type="ECO:0000256" key="3">
    <source>
        <dbReference type="ARBA" id="ARBA00022692"/>
    </source>
</evidence>
<dbReference type="GO" id="GO:0016020">
    <property type="term" value="C:membrane"/>
    <property type="evidence" value="ECO:0007669"/>
    <property type="project" value="UniProtKB-SubCell"/>
</dbReference>
<dbReference type="EMBL" id="BACD03000024">
    <property type="protein sequence ID" value="GAO49655.1"/>
    <property type="molecule type" value="Genomic_DNA"/>
</dbReference>
<feature type="signal peptide" evidence="7">
    <location>
        <begin position="1"/>
        <end position="25"/>
    </location>
</feature>
<dbReference type="STRING" id="698492.A0A0E9NJS3"/>
<evidence type="ECO:0000256" key="6">
    <source>
        <dbReference type="ARBA" id="ARBA00023136"/>
    </source>
</evidence>
<evidence type="ECO:0000313" key="10">
    <source>
        <dbReference type="Proteomes" id="UP000033140"/>
    </source>
</evidence>
<dbReference type="GO" id="GO:0050614">
    <property type="term" value="F:Delta24-sterol reductase activity"/>
    <property type="evidence" value="ECO:0007669"/>
    <property type="project" value="UniProtKB-EC"/>
</dbReference>
<keyword evidence="5" id="KW-0560">Oxidoreductase</keyword>
<dbReference type="PROSITE" id="PS51387">
    <property type="entry name" value="FAD_PCMH"/>
    <property type="match status" value="1"/>
</dbReference>
<feature type="domain" description="FAD-binding PCMH-type" evidence="8">
    <location>
        <begin position="50"/>
        <end position="228"/>
    </location>
</feature>
<keyword evidence="10" id="KW-1185">Reference proteome</keyword>
<dbReference type="Pfam" id="PF01565">
    <property type="entry name" value="FAD_binding_4"/>
    <property type="match status" value="1"/>
</dbReference>
<dbReference type="Gene3D" id="3.30.465.10">
    <property type="match status" value="1"/>
</dbReference>
<organism evidence="9 10">
    <name type="scientific">Saitoella complicata (strain BCRC 22490 / CBS 7301 / JCM 7358 / NBRC 10748 / NRRL Y-17804)</name>
    <dbReference type="NCBI Taxonomy" id="698492"/>
    <lineage>
        <taxon>Eukaryota</taxon>
        <taxon>Fungi</taxon>
        <taxon>Dikarya</taxon>
        <taxon>Ascomycota</taxon>
        <taxon>Taphrinomycotina</taxon>
        <taxon>Taphrinomycotina incertae sedis</taxon>
        <taxon>Saitoella</taxon>
    </lineage>
</organism>
<feature type="chain" id="PRO_5002430474" description="Delta(24)-sterol reductase" evidence="7">
    <location>
        <begin position="26"/>
        <end position="562"/>
    </location>
</feature>
<keyword evidence="3" id="KW-0812">Transmembrane</keyword>
<dbReference type="PANTHER" id="PTHR10801:SF0">
    <property type="entry name" value="DELTA(24)-STEROL REDUCTASE"/>
    <property type="match status" value="1"/>
</dbReference>
<gene>
    <name evidence="9" type="ORF">G7K_3803-t1</name>
</gene>
<evidence type="ECO:0000256" key="2">
    <source>
        <dbReference type="ARBA" id="ARBA00012405"/>
    </source>
</evidence>
<evidence type="ECO:0000256" key="4">
    <source>
        <dbReference type="ARBA" id="ARBA00022989"/>
    </source>
</evidence>
<dbReference type="Proteomes" id="UP000033140">
    <property type="component" value="Unassembled WGS sequence"/>
</dbReference>
<keyword evidence="4" id="KW-1133">Transmembrane helix</keyword>
<keyword evidence="7" id="KW-0732">Signal</keyword>
<evidence type="ECO:0000256" key="7">
    <source>
        <dbReference type="SAM" id="SignalP"/>
    </source>
</evidence>
<dbReference type="EC" id="1.3.1.72" evidence="2"/>
<evidence type="ECO:0000259" key="8">
    <source>
        <dbReference type="PROSITE" id="PS51387"/>
    </source>
</evidence>
<dbReference type="AlphaFoldDB" id="A0A0E9NJS3"/>
<dbReference type="SUPFAM" id="SSF56176">
    <property type="entry name" value="FAD-binding/transporter-associated domain-like"/>
    <property type="match status" value="1"/>
</dbReference>
<dbReference type="RefSeq" id="XP_019022076.1">
    <property type="nucleotide sequence ID" value="XM_019171837.1"/>
</dbReference>
<evidence type="ECO:0000256" key="1">
    <source>
        <dbReference type="ARBA" id="ARBA00004167"/>
    </source>
</evidence>
<proteinExistence type="predicted"/>
<sequence length="562" mass="62935">MGISWSQLRSKLLLTWSITCDLTHALFNSPFLLLRSLYTIYLRPALTPTLSLDPAPRVKSLREHQEEVEVVRRGVEVAREAGRKVVMGRQEGEGHVARGRGYKDGAERISMSHLNALLSIAVESRVAHVEPLVTFAGLCTATLEKGFLPAVVPEFRSITVGGAIQGLGIESSSWRNSTFDTSVTDATLIAGDAQIRTAKDDGELWSAVPGSCGTVALVAGSEVQLEKASPWMRVRYVRYRTPSEFGREADCKIGSLSSEQGEDGRSWMGSDAVMDAIAFEHGTIGMFGGCVTQEEAERLVGGSMGVYKDHPGRGFFFSHVEQIAKRDGGYVTSDTREKRKEQFGEVIHEELIPTLEYLFRYDKGGFWAVHALSALLPPLRLLLSRLLLPLFNTFLSTSTLYKVALLMSDQKRENVSMLQDVDIPYSEGRFEDFVEWEREEIGVWPLWLCPVRGEHEPRVLGLGHKASDSSNPRNEDAQGRSWVMNVGLYGIPRSPRPLVDLNIELERKVTEMGGKKGLYAFVYADKEYFWSGYDREGYDAVRRKYGSEGVMMELWEKVRVRF</sequence>
<evidence type="ECO:0000313" key="9">
    <source>
        <dbReference type="EMBL" id="GAO49655.1"/>
    </source>
</evidence>
<dbReference type="OrthoDB" id="415825at2759"/>
<dbReference type="GO" id="GO:0005737">
    <property type="term" value="C:cytoplasm"/>
    <property type="evidence" value="ECO:0007669"/>
    <property type="project" value="TreeGrafter"/>
</dbReference>
<dbReference type="PANTHER" id="PTHR10801">
    <property type="entry name" value="24-DEHYDROCHOLESTEROL REDUCTASE"/>
    <property type="match status" value="1"/>
</dbReference>